<dbReference type="EMBL" id="JACHKS010000001">
    <property type="protein sequence ID" value="MBB6330878.1"/>
    <property type="molecule type" value="Genomic_DNA"/>
</dbReference>
<gene>
    <name evidence="1" type="ORF">HNP24_001828</name>
</gene>
<dbReference type="Proteomes" id="UP000587367">
    <property type="component" value="Unassembled WGS sequence"/>
</dbReference>
<keyword evidence="2" id="KW-1185">Reference proteome</keyword>
<protein>
    <submittedName>
        <fullName evidence="1">Uncharacterized protein</fullName>
    </submittedName>
</protein>
<comment type="caution">
    <text evidence="1">The sequence shown here is derived from an EMBL/GenBank/DDBJ whole genome shotgun (WGS) entry which is preliminary data.</text>
</comment>
<name>A0ABR6PYT5_9FLAO</name>
<sequence>MDDFNNNNQSPDQHDIDKLTALKKFSLDFIKIKYGIYYFK</sequence>
<proteinExistence type="predicted"/>
<evidence type="ECO:0000313" key="2">
    <source>
        <dbReference type="Proteomes" id="UP000587367"/>
    </source>
</evidence>
<accession>A0ABR6PYT5</accession>
<reference evidence="1 2" key="1">
    <citation type="submission" date="2020-08" db="EMBL/GenBank/DDBJ databases">
        <title>Functional genomics of gut bacteria from endangered species of beetles.</title>
        <authorList>
            <person name="Carlos-Shanley C."/>
        </authorList>
    </citation>
    <scope>NUCLEOTIDE SEQUENCE [LARGE SCALE GENOMIC DNA]</scope>
    <source>
        <strain evidence="1 2">S00068</strain>
    </source>
</reference>
<evidence type="ECO:0000313" key="1">
    <source>
        <dbReference type="EMBL" id="MBB6330878.1"/>
    </source>
</evidence>
<organism evidence="1 2">
    <name type="scientific">Chryseobacterium sediminis</name>
    <dbReference type="NCBI Taxonomy" id="1679494"/>
    <lineage>
        <taxon>Bacteria</taxon>
        <taxon>Pseudomonadati</taxon>
        <taxon>Bacteroidota</taxon>
        <taxon>Flavobacteriia</taxon>
        <taxon>Flavobacteriales</taxon>
        <taxon>Weeksellaceae</taxon>
        <taxon>Chryseobacterium group</taxon>
        <taxon>Chryseobacterium</taxon>
    </lineage>
</organism>